<feature type="compositionally biased region" description="Low complexity" evidence="6">
    <location>
        <begin position="690"/>
        <end position="700"/>
    </location>
</feature>
<dbReference type="InterPro" id="IPR003594">
    <property type="entry name" value="HATPase_dom"/>
</dbReference>
<feature type="compositionally biased region" description="Polar residues" evidence="6">
    <location>
        <begin position="733"/>
        <end position="748"/>
    </location>
</feature>
<feature type="compositionally biased region" description="Polar residues" evidence="6">
    <location>
        <begin position="317"/>
        <end position="331"/>
    </location>
</feature>
<comment type="caution">
    <text evidence="5">Lacks conserved residue(s) required for the propagation of feature annotation.</text>
</comment>
<dbReference type="EMBL" id="BFEA01000159">
    <property type="protein sequence ID" value="GBG72103.1"/>
    <property type="molecule type" value="Genomic_DNA"/>
</dbReference>
<dbReference type="PROSITE" id="PS50110">
    <property type="entry name" value="RESPONSE_REGULATORY"/>
    <property type="match status" value="1"/>
</dbReference>
<dbReference type="Pfam" id="PF02518">
    <property type="entry name" value="HATPase_c"/>
    <property type="match status" value="1"/>
</dbReference>
<name>A0A388KQ98_CHABU</name>
<dbReference type="OrthoDB" id="1652966at2759"/>
<evidence type="ECO:0008006" key="12">
    <source>
        <dbReference type="Google" id="ProtNLM"/>
    </source>
</evidence>
<feature type="transmembrane region" description="Helical" evidence="7">
    <location>
        <begin position="92"/>
        <end position="113"/>
    </location>
</feature>
<evidence type="ECO:0000313" key="10">
    <source>
        <dbReference type="EMBL" id="GBG72103.1"/>
    </source>
</evidence>
<dbReference type="Gene3D" id="1.10.287.130">
    <property type="match status" value="1"/>
</dbReference>
<dbReference type="GO" id="GO:0004672">
    <property type="term" value="F:protein kinase activity"/>
    <property type="evidence" value="ECO:0007669"/>
    <property type="project" value="UniProtKB-ARBA"/>
</dbReference>
<keyword evidence="3" id="KW-0547">Nucleotide-binding</keyword>
<proteinExistence type="predicted"/>
<evidence type="ECO:0000256" key="3">
    <source>
        <dbReference type="ARBA" id="ARBA00022741"/>
    </source>
</evidence>
<dbReference type="PANTHER" id="PTHR24423">
    <property type="entry name" value="TWO-COMPONENT SENSOR HISTIDINE KINASE"/>
    <property type="match status" value="1"/>
</dbReference>
<organism evidence="10 11">
    <name type="scientific">Chara braunii</name>
    <name type="common">Braun's stonewort</name>
    <dbReference type="NCBI Taxonomy" id="69332"/>
    <lineage>
        <taxon>Eukaryota</taxon>
        <taxon>Viridiplantae</taxon>
        <taxon>Streptophyta</taxon>
        <taxon>Charophyceae</taxon>
        <taxon>Charales</taxon>
        <taxon>Characeae</taxon>
        <taxon>Chara</taxon>
    </lineage>
</organism>
<evidence type="ECO:0000256" key="4">
    <source>
        <dbReference type="ARBA" id="ARBA00022840"/>
    </source>
</evidence>
<feature type="region of interest" description="Disordered" evidence="6">
    <location>
        <begin position="627"/>
        <end position="650"/>
    </location>
</feature>
<keyword evidence="4" id="KW-0067">ATP-binding</keyword>
<dbReference type="SUPFAM" id="SSF52172">
    <property type="entry name" value="CheY-like"/>
    <property type="match status" value="1"/>
</dbReference>
<keyword evidence="1" id="KW-0808">Transferase</keyword>
<reference evidence="10 11" key="1">
    <citation type="journal article" date="2018" name="Cell">
        <title>The Chara Genome: Secondary Complexity and Implications for Plant Terrestrialization.</title>
        <authorList>
            <person name="Nishiyama T."/>
            <person name="Sakayama H."/>
            <person name="Vries J.D."/>
            <person name="Buschmann H."/>
            <person name="Saint-Marcoux D."/>
            <person name="Ullrich K.K."/>
            <person name="Haas F.B."/>
            <person name="Vanderstraeten L."/>
            <person name="Becker D."/>
            <person name="Lang D."/>
            <person name="Vosolsobe S."/>
            <person name="Rombauts S."/>
            <person name="Wilhelmsson P.K.I."/>
            <person name="Janitza P."/>
            <person name="Kern R."/>
            <person name="Heyl A."/>
            <person name="Rumpler F."/>
            <person name="Villalobos L.I.A.C."/>
            <person name="Clay J.M."/>
            <person name="Skokan R."/>
            <person name="Toyoda A."/>
            <person name="Suzuki Y."/>
            <person name="Kagoshima H."/>
            <person name="Schijlen E."/>
            <person name="Tajeshwar N."/>
            <person name="Catarino B."/>
            <person name="Hetherington A.J."/>
            <person name="Saltykova A."/>
            <person name="Bonnot C."/>
            <person name="Breuninger H."/>
            <person name="Symeonidi A."/>
            <person name="Radhakrishnan G.V."/>
            <person name="Van Nieuwerburgh F."/>
            <person name="Deforce D."/>
            <person name="Chang C."/>
            <person name="Karol K.G."/>
            <person name="Hedrich R."/>
            <person name="Ulvskov P."/>
            <person name="Glockner G."/>
            <person name="Delwiche C.F."/>
            <person name="Petrasek J."/>
            <person name="Van de Peer Y."/>
            <person name="Friml J."/>
            <person name="Beilby M."/>
            <person name="Dolan L."/>
            <person name="Kohara Y."/>
            <person name="Sugano S."/>
            <person name="Fujiyama A."/>
            <person name="Delaux P.-M."/>
            <person name="Quint M."/>
            <person name="TheiBen G."/>
            <person name="Hagemann M."/>
            <person name="Harholt J."/>
            <person name="Dunand C."/>
            <person name="Zachgo S."/>
            <person name="Langdale J."/>
            <person name="Maumus F."/>
            <person name="Straeten D.V.D."/>
            <person name="Gould S.B."/>
            <person name="Rensing S.A."/>
        </authorList>
    </citation>
    <scope>NUCLEOTIDE SEQUENCE [LARGE SCALE GENOMIC DNA]</scope>
    <source>
        <strain evidence="10 11">S276</strain>
    </source>
</reference>
<dbReference type="InterPro" id="IPR004358">
    <property type="entry name" value="Sig_transdc_His_kin-like_C"/>
</dbReference>
<dbReference type="Gene3D" id="3.40.50.2300">
    <property type="match status" value="1"/>
</dbReference>
<accession>A0A388KQ98</accession>
<feature type="transmembrane region" description="Helical" evidence="7">
    <location>
        <begin position="125"/>
        <end position="146"/>
    </location>
</feature>
<keyword evidence="7" id="KW-1133">Transmembrane helix</keyword>
<dbReference type="SUPFAM" id="SSF55874">
    <property type="entry name" value="ATPase domain of HSP90 chaperone/DNA topoisomerase II/histidine kinase"/>
    <property type="match status" value="2"/>
</dbReference>
<protein>
    <recommendedName>
        <fullName evidence="12">Histidine kinase domain-containing protein</fullName>
    </recommendedName>
</protein>
<evidence type="ECO:0000256" key="6">
    <source>
        <dbReference type="SAM" id="MobiDB-lite"/>
    </source>
</evidence>
<feature type="domain" description="Response regulatory" evidence="9">
    <location>
        <begin position="1259"/>
        <end position="1391"/>
    </location>
</feature>
<dbReference type="GO" id="GO:0038199">
    <property type="term" value="F:ethylene receptor activity"/>
    <property type="evidence" value="ECO:0007669"/>
    <property type="project" value="TreeGrafter"/>
</dbReference>
<dbReference type="PROSITE" id="PS50109">
    <property type="entry name" value="HIS_KIN"/>
    <property type="match status" value="1"/>
</dbReference>
<dbReference type="GO" id="GO:0005524">
    <property type="term" value="F:ATP binding"/>
    <property type="evidence" value="ECO:0007669"/>
    <property type="project" value="UniProtKB-KW"/>
</dbReference>
<evidence type="ECO:0000256" key="7">
    <source>
        <dbReference type="SAM" id="Phobius"/>
    </source>
</evidence>
<evidence type="ECO:0000259" key="9">
    <source>
        <dbReference type="PROSITE" id="PS50110"/>
    </source>
</evidence>
<evidence type="ECO:0000256" key="1">
    <source>
        <dbReference type="ARBA" id="ARBA00022679"/>
    </source>
</evidence>
<keyword evidence="2" id="KW-0479">Metal-binding</keyword>
<dbReference type="Pfam" id="PF25487">
    <property type="entry name" value="ETR1_N"/>
    <property type="match status" value="1"/>
</dbReference>
<keyword evidence="11" id="KW-1185">Reference proteome</keyword>
<dbReference type="InterPro" id="IPR005467">
    <property type="entry name" value="His_kinase_dom"/>
</dbReference>
<evidence type="ECO:0000259" key="8">
    <source>
        <dbReference type="PROSITE" id="PS50109"/>
    </source>
</evidence>
<feature type="region of interest" description="Disordered" evidence="6">
    <location>
        <begin position="462"/>
        <end position="491"/>
    </location>
</feature>
<keyword evidence="7" id="KW-0472">Membrane</keyword>
<dbReference type="STRING" id="69332.A0A388KQ98"/>
<feature type="region of interest" description="Disordered" evidence="6">
    <location>
        <begin position="315"/>
        <end position="339"/>
    </location>
</feature>
<keyword evidence="7" id="KW-0812">Transmembrane</keyword>
<dbReference type="Gene3D" id="3.30.565.10">
    <property type="entry name" value="Histidine kinase-like ATPase, C-terminal domain"/>
    <property type="match status" value="1"/>
</dbReference>
<dbReference type="GO" id="GO:0051740">
    <property type="term" value="F:ethylene binding"/>
    <property type="evidence" value="ECO:0007669"/>
    <property type="project" value="TreeGrafter"/>
</dbReference>
<feature type="domain" description="Histidine kinase" evidence="8">
    <location>
        <begin position="888"/>
        <end position="1222"/>
    </location>
</feature>
<dbReference type="Gramene" id="GBG72103">
    <property type="protein sequence ID" value="GBG72103"/>
    <property type="gene ID" value="CBR_g11036"/>
</dbReference>
<dbReference type="PRINTS" id="PR00344">
    <property type="entry name" value="BCTRLSENSOR"/>
</dbReference>
<comment type="caution">
    <text evidence="10">The sequence shown here is derived from an EMBL/GenBank/DDBJ whole genome shotgun (WGS) entry which is preliminary data.</text>
</comment>
<evidence type="ECO:0000313" key="11">
    <source>
        <dbReference type="Proteomes" id="UP000265515"/>
    </source>
</evidence>
<feature type="transmembrane region" description="Helical" evidence="7">
    <location>
        <begin position="62"/>
        <end position="80"/>
    </location>
</feature>
<dbReference type="GO" id="GO:0005783">
    <property type="term" value="C:endoplasmic reticulum"/>
    <property type="evidence" value="ECO:0007669"/>
    <property type="project" value="TreeGrafter"/>
</dbReference>
<sequence>MEIAEVSHCCPAPAPAPSRLAPSCAGIVRFLAPLIADLAPWRSDSLAPNNDGSSQIQGISDVVIGVVCLLMSVKIVSYGRNTSALRTGARRVVFLLGAGTLSYGSLHLVNAWLNYIDPLSSQLQLILIVLKILTAVLSIAIAGGLVRAAPSVLEVIRQRSCLQQNVEHLRQVLLDFRTQEKYCSIARLLCSHIHNSLDRDTIIMTALEELTKVLSLNCSAFLAPLTSDSDNFAVTHEAQLDTNDPSTGHVVVSVQGRPRGQGVVPRSDPLVQKALSEKRAIVVSTSEVVRHPDVEGRDKSLIRYHSHCDAEPHSVLVGSSTTAGSPMTSGGSTEGRASASSRSCAATGSCAALRSCAASECCVAAASGSSAVTLGRCSSAALESSAELEEIGGAAASGGSAAAALGSSVAWESNAVSGSSAASGTSAGAGSSAAAAEWCAVCADPGSSVASRSCAAARGSASAADGNHRSSAPLGRSVASGSSGASGSDVAPEHSFARCWTSGEEEDLVAAVRVCVRLPSVEDPLSSRSGEGTPRGDYAFLKAGGRDGPGTSSIRKGCAGTSYCALLKAEGRDGPRTSSIRKGCAGTSYCALLKAEVGGSALLNSEVGGILPVAVAIDKESLGGCTISQRRSEESEMQSRRSDIGKLNPDASVETGAAAADLAVVPGTSQAGASSWFSQSLESERKMGDDPSPSSQSMDSKTQRISQPAGPERRENSRPITDAASVDSDASRESSVTGLEAPSSSGSAQPVGVSKVQRLKETGHLEIEEDATYEGKKDDQGSAMAAAAAAAEKEGLSNERSWQDGRARFSVGVLVFVLPSGRGRKWRGSDLTLIDKVRDQLEVALSHAAVVDVTCANMIRIAEACDALRREQERHQAVIKSHQHFLTVMNQQLEAPLKFVVNGLQFLKKASMAPELTDLVTTAARSSEMLYDVINDIKTFEALKCGKHPLNLGPFLFSELMNDVKEAVRQHAETCEVVISYDCDANIPAVLVGDRYQLFLVLRHLIINACKFGLKKPVVVTVNVRYEREQVHQETSVTYTINSPVGLEGLSHQMHSACQLVTSSLIQSAESGTSGLSSHLLLGGQRSQSLIAEFPADLKSMEENDEKSQWMSLSGFSPKCDLRLPMDTVSGCQAVPQNSSAEFIRLSGQLRDLGIGLQDSLIPDLFKEFVQGDMSTTRRHGGIGLGLSICQAICQHHGGHVNVQSEGVGQGTTVSFNMKFGIHNAKRVHSEKEQLLLGISPGMPCSAACDLFHRLGKTKLLLYDEDPDSHADLANLIISLGCIIHTASSRVECLRHLERTYDDDHERYDVLLISLPSPRLHDNRTLLEEIQNTLKVQWKSKTARLSRATLVIVDPAEQMETTVNCLMFGVDTILTKPVSRGQLGRVMCGLLRL</sequence>
<feature type="compositionally biased region" description="Basic and acidic residues" evidence="6">
    <location>
        <begin position="630"/>
        <end position="644"/>
    </location>
</feature>
<dbReference type="GO" id="GO:0046872">
    <property type="term" value="F:metal ion binding"/>
    <property type="evidence" value="ECO:0007669"/>
    <property type="project" value="UniProtKB-KW"/>
</dbReference>
<feature type="region of interest" description="Disordered" evidence="6">
    <location>
        <begin position="669"/>
        <end position="754"/>
    </location>
</feature>
<dbReference type="PANTHER" id="PTHR24423:SF633">
    <property type="entry name" value="ETHYLENE RECEPTOR 2"/>
    <property type="match status" value="1"/>
</dbReference>
<evidence type="ECO:0000256" key="2">
    <source>
        <dbReference type="ARBA" id="ARBA00022723"/>
    </source>
</evidence>
<dbReference type="InterPro" id="IPR011006">
    <property type="entry name" value="CheY-like_superfamily"/>
</dbReference>
<feature type="compositionally biased region" description="Polar residues" evidence="6">
    <location>
        <begin position="669"/>
        <end position="681"/>
    </location>
</feature>
<feature type="region of interest" description="Disordered" evidence="6">
    <location>
        <begin position="523"/>
        <end position="553"/>
    </location>
</feature>
<evidence type="ECO:0000256" key="5">
    <source>
        <dbReference type="PROSITE-ProRule" id="PRU00169"/>
    </source>
</evidence>
<dbReference type="InterPro" id="IPR001789">
    <property type="entry name" value="Sig_transdc_resp-reg_receiver"/>
</dbReference>
<gene>
    <name evidence="10" type="ORF">CBR_g11036</name>
</gene>
<dbReference type="SMART" id="SM00387">
    <property type="entry name" value="HATPase_c"/>
    <property type="match status" value="1"/>
</dbReference>
<feature type="compositionally biased region" description="Low complexity" evidence="6">
    <location>
        <begin position="477"/>
        <end position="490"/>
    </location>
</feature>
<dbReference type="Proteomes" id="UP000265515">
    <property type="component" value="Unassembled WGS sequence"/>
</dbReference>
<dbReference type="InterPro" id="IPR058544">
    <property type="entry name" value="ETR1_N"/>
</dbReference>
<dbReference type="InterPro" id="IPR036890">
    <property type="entry name" value="HATPase_C_sf"/>
</dbReference>